<organism evidence="1 2">
    <name type="scientific">Selenihalanaerobacter shriftii</name>
    <dbReference type="NCBI Taxonomy" id="142842"/>
    <lineage>
        <taxon>Bacteria</taxon>
        <taxon>Bacillati</taxon>
        <taxon>Bacillota</taxon>
        <taxon>Clostridia</taxon>
        <taxon>Halanaerobiales</taxon>
        <taxon>Halobacteroidaceae</taxon>
        <taxon>Selenihalanaerobacter</taxon>
    </lineage>
</organism>
<keyword evidence="2" id="KW-1185">Reference proteome</keyword>
<sequence length="115" mass="12930">MELLVMVIEKNDDLDKILEKFQEIGIQGVTILDSMGTGHLLTEDISIFGRLMQFAEGNKKYNKTVFTIIKDERTMNKVVSTVEEVVGDIDHPHTALVFTIPLGMVKGLTNVDKYC</sequence>
<dbReference type="GO" id="GO:0006808">
    <property type="term" value="P:regulation of nitrogen utilization"/>
    <property type="evidence" value="ECO:0007669"/>
    <property type="project" value="InterPro"/>
</dbReference>
<dbReference type="OrthoDB" id="9810781at2"/>
<accession>A0A1T4LV11</accession>
<evidence type="ECO:0000313" key="1">
    <source>
        <dbReference type="EMBL" id="SJZ58579.1"/>
    </source>
</evidence>
<dbReference type="Gene3D" id="3.30.70.120">
    <property type="match status" value="1"/>
</dbReference>
<dbReference type="STRING" id="142842.SAMN02745118_01261"/>
<protein>
    <submittedName>
        <fullName evidence="1">Nitrogen regulatory protein P-II</fullName>
    </submittedName>
</protein>
<dbReference type="InterPro" id="IPR011322">
    <property type="entry name" value="N-reg_PII-like_a/b"/>
</dbReference>
<dbReference type="GO" id="GO:0030234">
    <property type="term" value="F:enzyme regulator activity"/>
    <property type="evidence" value="ECO:0007669"/>
    <property type="project" value="InterPro"/>
</dbReference>
<dbReference type="SUPFAM" id="SSF54913">
    <property type="entry name" value="GlnB-like"/>
    <property type="match status" value="1"/>
</dbReference>
<reference evidence="2" key="1">
    <citation type="submission" date="2017-02" db="EMBL/GenBank/DDBJ databases">
        <authorList>
            <person name="Varghese N."/>
            <person name="Submissions S."/>
        </authorList>
    </citation>
    <scope>NUCLEOTIDE SEQUENCE [LARGE SCALE GENOMIC DNA]</scope>
    <source>
        <strain evidence="2">ATCC BAA-73</strain>
    </source>
</reference>
<proteinExistence type="predicted"/>
<dbReference type="InterPro" id="IPR002187">
    <property type="entry name" value="N-reg_PII"/>
</dbReference>
<gene>
    <name evidence="1" type="ORF">SAMN02745118_01261</name>
</gene>
<dbReference type="EMBL" id="FUWM01000009">
    <property type="protein sequence ID" value="SJZ58579.1"/>
    <property type="molecule type" value="Genomic_DNA"/>
</dbReference>
<dbReference type="Pfam" id="PF00543">
    <property type="entry name" value="P-II"/>
    <property type="match status" value="1"/>
</dbReference>
<dbReference type="InterPro" id="IPR015867">
    <property type="entry name" value="N-reg_PII/ATP_PRibTrfase_C"/>
</dbReference>
<dbReference type="Proteomes" id="UP000190625">
    <property type="component" value="Unassembled WGS sequence"/>
</dbReference>
<name>A0A1T4LV11_9FIRM</name>
<evidence type="ECO:0000313" key="2">
    <source>
        <dbReference type="Proteomes" id="UP000190625"/>
    </source>
</evidence>
<dbReference type="AlphaFoldDB" id="A0A1T4LV11"/>
<dbReference type="RefSeq" id="WP_078809748.1">
    <property type="nucleotide sequence ID" value="NZ_FUWM01000009.1"/>
</dbReference>